<feature type="compositionally biased region" description="Basic and acidic residues" evidence="3">
    <location>
        <begin position="10"/>
        <end position="23"/>
    </location>
</feature>
<dbReference type="GO" id="GO:0009395">
    <property type="term" value="P:phospholipid catabolic process"/>
    <property type="evidence" value="ECO:0007669"/>
    <property type="project" value="TreeGrafter"/>
</dbReference>
<dbReference type="PANTHER" id="PTHR31956">
    <property type="entry name" value="NON-SPECIFIC PHOSPHOLIPASE C4-RELATED"/>
    <property type="match status" value="1"/>
</dbReference>
<dbReference type="PANTHER" id="PTHR31956:SF1">
    <property type="entry name" value="NON-SPECIFIC PHOSPHOLIPASE C1"/>
    <property type="match status" value="1"/>
</dbReference>
<evidence type="ECO:0000256" key="3">
    <source>
        <dbReference type="SAM" id="MobiDB-lite"/>
    </source>
</evidence>
<organism evidence="4 5">
    <name type="scientific">Trebonia kvetii</name>
    <dbReference type="NCBI Taxonomy" id="2480626"/>
    <lineage>
        <taxon>Bacteria</taxon>
        <taxon>Bacillati</taxon>
        <taxon>Actinomycetota</taxon>
        <taxon>Actinomycetes</taxon>
        <taxon>Streptosporangiales</taxon>
        <taxon>Treboniaceae</taxon>
        <taxon>Trebonia</taxon>
    </lineage>
</organism>
<evidence type="ECO:0008006" key="6">
    <source>
        <dbReference type="Google" id="ProtNLM"/>
    </source>
</evidence>
<feature type="region of interest" description="Disordered" evidence="3">
    <location>
        <begin position="1"/>
        <end position="39"/>
    </location>
</feature>
<keyword evidence="2" id="KW-0843">Virulence</keyword>
<sequence length="502" mass="54944">MASGEGSNRMLERAERRSIERRGLVAGPAERPRPDLDPGTDLLPKIKHIVVLMMENHSYDNYLGTLAGRGEGLPVDDSGAPAAVNKLSDGREFTSWHLASTSQTAGNPTQTWNASHIADADGSCGGFAESVFKTVKGADPAVPMGYWTETDLPFYHGLARVFPVADRWFCSCLGPTFPNRRFLIAGTAHGLIDDLPWDLVDYPEAGTIFDALTKHGIMWVNYHNVHPVSVVLKRLLGGAGLVLLRRLAAVGRWLPGVTNAIRGNKSFTADLYPLGFTGSIRHLRSTQQFFADAKAGKLPPVSVVDPDFGLYSEENPQDITQGEAFSAAVVNAVMNGPDWESTLLIWTYDEHGGYYDHVAPPAAVAPDDVPARNWQLSHRWFRALLRLVLPKQLAELENADDGPVTYDRYGFRVPAVIVSPYAKKDCVLHNEFDHTSILKLIEEKWNLPPLTHRDAHATSPLGALDLDAPPAFLTPPQLPAAGAGGFHFQARRSGILRSARRS</sequence>
<dbReference type="Gene3D" id="3.40.720.10">
    <property type="entry name" value="Alkaline Phosphatase, subunit A"/>
    <property type="match status" value="2"/>
</dbReference>
<gene>
    <name evidence="4" type="ORF">EAS64_01700</name>
</gene>
<dbReference type="GO" id="GO:0042578">
    <property type="term" value="F:phosphoric ester hydrolase activity"/>
    <property type="evidence" value="ECO:0007669"/>
    <property type="project" value="UniProtKB-ARBA"/>
</dbReference>
<proteinExistence type="predicted"/>
<dbReference type="CDD" id="cd16013">
    <property type="entry name" value="AcpA"/>
    <property type="match status" value="1"/>
</dbReference>
<dbReference type="Pfam" id="PF04185">
    <property type="entry name" value="Phosphoesterase"/>
    <property type="match status" value="1"/>
</dbReference>
<reference evidence="4 5" key="1">
    <citation type="submission" date="2018-11" db="EMBL/GenBank/DDBJ databases">
        <title>Trebonia kvetii gen.nov., sp.nov., a novel acidophilic actinobacterium, and proposal of the new actinobacterial family Treboniaceae fam. nov.</title>
        <authorList>
            <person name="Rapoport D."/>
            <person name="Sagova-Mareckova M."/>
            <person name="Sedlacek I."/>
            <person name="Provaznik J."/>
            <person name="Kralova S."/>
            <person name="Pavlinic D."/>
            <person name="Benes V."/>
            <person name="Kopecky J."/>
        </authorList>
    </citation>
    <scope>NUCLEOTIDE SEQUENCE [LARGE SCALE GENOMIC DNA]</scope>
    <source>
        <strain evidence="4 5">15Tr583</strain>
    </source>
</reference>
<accession>A0A6P2C9E9</accession>
<dbReference type="RefSeq" id="WP_145850937.1">
    <property type="nucleotide sequence ID" value="NZ_RPFW01000001.1"/>
</dbReference>
<dbReference type="AlphaFoldDB" id="A0A6P2C9E9"/>
<dbReference type="Proteomes" id="UP000460272">
    <property type="component" value="Unassembled WGS sequence"/>
</dbReference>
<keyword evidence="1" id="KW-0378">Hydrolase</keyword>
<protein>
    <recommendedName>
        <fullName evidence="6">Phospholipase</fullName>
    </recommendedName>
</protein>
<evidence type="ECO:0000256" key="2">
    <source>
        <dbReference type="ARBA" id="ARBA00023026"/>
    </source>
</evidence>
<dbReference type="InterPro" id="IPR007312">
    <property type="entry name" value="Phosphoesterase"/>
</dbReference>
<comment type="caution">
    <text evidence="4">The sequence shown here is derived from an EMBL/GenBank/DDBJ whole genome shotgun (WGS) entry which is preliminary data.</text>
</comment>
<dbReference type="InterPro" id="IPR017850">
    <property type="entry name" value="Alkaline_phosphatase_core_sf"/>
</dbReference>
<dbReference type="OrthoDB" id="4181857at2"/>
<keyword evidence="5" id="KW-1185">Reference proteome</keyword>
<evidence type="ECO:0000256" key="1">
    <source>
        <dbReference type="ARBA" id="ARBA00022801"/>
    </source>
</evidence>
<name>A0A6P2C9E9_9ACTN</name>
<evidence type="ECO:0000313" key="5">
    <source>
        <dbReference type="Proteomes" id="UP000460272"/>
    </source>
</evidence>
<evidence type="ECO:0000313" key="4">
    <source>
        <dbReference type="EMBL" id="TVZ06183.1"/>
    </source>
</evidence>
<dbReference type="EMBL" id="RPFW01000001">
    <property type="protein sequence ID" value="TVZ06183.1"/>
    <property type="molecule type" value="Genomic_DNA"/>
</dbReference>